<name>A0A9P9XUM2_9HYPO</name>
<dbReference type="PANTHER" id="PTHR24305:SF232">
    <property type="entry name" value="P450, PUTATIVE (EUROFUNG)-RELATED"/>
    <property type="match status" value="1"/>
</dbReference>
<comment type="caution">
    <text evidence="7">The sequence shown here is derived from an EMBL/GenBank/DDBJ whole genome shotgun (WGS) entry which is preliminary data.</text>
</comment>
<dbReference type="InterPro" id="IPR001128">
    <property type="entry name" value="Cyt_P450"/>
</dbReference>
<dbReference type="Proteomes" id="UP001055219">
    <property type="component" value="Unassembled WGS sequence"/>
</dbReference>
<evidence type="ECO:0000256" key="2">
    <source>
        <dbReference type="ARBA" id="ARBA00010617"/>
    </source>
</evidence>
<sequence length="438" mass="50009">MSSLIDAIPWEALITWSSLAVGLTATLITTIVRRRYLSAISNIPGPFWASLTRLWHVWIILEGRQNERLVALHKRYGPFVRIAPNEVSVCHRDASTFLLRANLHKGDWYHVTAVPDFRFRNPMSTTDPRKKKALSKHFAPGYAPSKVWGWESDINRNIECLLSWIDAYAEDEKPMHLDKFITYTTFDNIGSVFFSEPFGFIKAGRDIGGTLRNNVTLSKFAAAAGFFLVPLRILVNPLTSWMLLLPMGRLYRTTSAALRKRMSNPSAGDDMLSHWLRASEESGTLSVREIEAQANSVVYHMIRHPKAWSTARDEIDAARAQGRCQHRVVSSHDAQSLPYVQACVKESLRLFSPTTMGLPLHLSTDIWGTDAHQWHPERWMSGYTKELEKNWLVVSKVVASLIHCYDIRQVDPDSVWNYQANFTALTHSWPVYVKKRMD</sequence>
<evidence type="ECO:0000313" key="8">
    <source>
        <dbReference type="Proteomes" id="UP001055219"/>
    </source>
</evidence>
<dbReference type="GO" id="GO:0004497">
    <property type="term" value="F:monooxygenase activity"/>
    <property type="evidence" value="ECO:0007669"/>
    <property type="project" value="InterPro"/>
</dbReference>
<comment type="cofactor">
    <cofactor evidence="1">
        <name>heme</name>
        <dbReference type="ChEBI" id="CHEBI:30413"/>
    </cofactor>
</comment>
<dbReference type="RefSeq" id="XP_051358575.1">
    <property type="nucleotide sequence ID" value="XM_051510534.1"/>
</dbReference>
<feature type="transmembrane region" description="Helical" evidence="6">
    <location>
        <begin position="220"/>
        <end position="244"/>
    </location>
</feature>
<dbReference type="GeneID" id="75828077"/>
<dbReference type="Pfam" id="PF00067">
    <property type="entry name" value="p450"/>
    <property type="match status" value="1"/>
</dbReference>
<reference evidence="7" key="2">
    <citation type="submission" date="2022-07" db="EMBL/GenBank/DDBJ databases">
        <authorList>
            <person name="Goncalves M.F.M."/>
            <person name="Hilario S."/>
            <person name="Van De Peer Y."/>
            <person name="Esteves A.C."/>
            <person name="Alves A."/>
        </authorList>
    </citation>
    <scope>NUCLEOTIDE SEQUENCE</scope>
    <source>
        <strain evidence="7">MUM 19.33</strain>
    </source>
</reference>
<dbReference type="OrthoDB" id="3934656at2759"/>
<dbReference type="GO" id="GO:0005506">
    <property type="term" value="F:iron ion binding"/>
    <property type="evidence" value="ECO:0007669"/>
    <property type="project" value="InterPro"/>
</dbReference>
<dbReference type="Gene3D" id="1.10.630.10">
    <property type="entry name" value="Cytochrome P450"/>
    <property type="match status" value="1"/>
</dbReference>
<proteinExistence type="inferred from homology"/>
<organism evidence="7 8">
    <name type="scientific">Emericellopsis cladophorae</name>
    <dbReference type="NCBI Taxonomy" id="2686198"/>
    <lineage>
        <taxon>Eukaryota</taxon>
        <taxon>Fungi</taxon>
        <taxon>Dikarya</taxon>
        <taxon>Ascomycota</taxon>
        <taxon>Pezizomycotina</taxon>
        <taxon>Sordariomycetes</taxon>
        <taxon>Hypocreomycetidae</taxon>
        <taxon>Hypocreales</taxon>
        <taxon>Bionectriaceae</taxon>
        <taxon>Emericellopsis</taxon>
    </lineage>
</organism>
<dbReference type="PANTHER" id="PTHR24305">
    <property type="entry name" value="CYTOCHROME P450"/>
    <property type="match status" value="1"/>
</dbReference>
<dbReference type="InterPro" id="IPR050121">
    <property type="entry name" value="Cytochrome_P450_monoxygenase"/>
</dbReference>
<dbReference type="GO" id="GO:0020037">
    <property type="term" value="F:heme binding"/>
    <property type="evidence" value="ECO:0007669"/>
    <property type="project" value="InterPro"/>
</dbReference>
<reference evidence="7" key="1">
    <citation type="journal article" date="2021" name="J Fungi (Basel)">
        <title>Genomic and Metabolomic Analyses of the Marine Fungus Emericellopsis cladophorae: Insights into Saltwater Adaptability Mechanisms and Its Biosynthetic Potential.</title>
        <authorList>
            <person name="Goncalves M.F.M."/>
            <person name="Hilario S."/>
            <person name="Van de Peer Y."/>
            <person name="Esteves A.C."/>
            <person name="Alves A."/>
        </authorList>
    </citation>
    <scope>NUCLEOTIDE SEQUENCE</scope>
    <source>
        <strain evidence="7">MUM 19.33</strain>
    </source>
</reference>
<evidence type="ECO:0000256" key="6">
    <source>
        <dbReference type="SAM" id="Phobius"/>
    </source>
</evidence>
<feature type="transmembrane region" description="Helical" evidence="6">
    <location>
        <begin position="12"/>
        <end position="32"/>
    </location>
</feature>
<protein>
    <recommendedName>
        <fullName evidence="9">Cytochrome P450</fullName>
    </recommendedName>
</protein>
<comment type="similarity">
    <text evidence="2">Belongs to the cytochrome P450 family.</text>
</comment>
<evidence type="ECO:0000256" key="1">
    <source>
        <dbReference type="ARBA" id="ARBA00001971"/>
    </source>
</evidence>
<keyword evidence="3" id="KW-0349">Heme</keyword>
<dbReference type="AlphaFoldDB" id="A0A9P9XUM2"/>
<accession>A0A9P9XUM2</accession>
<keyword evidence="4" id="KW-0479">Metal-binding</keyword>
<dbReference type="EMBL" id="JAGIXG020000118">
    <property type="protein sequence ID" value="KAI6777719.1"/>
    <property type="molecule type" value="Genomic_DNA"/>
</dbReference>
<evidence type="ECO:0000256" key="4">
    <source>
        <dbReference type="ARBA" id="ARBA00022723"/>
    </source>
</evidence>
<evidence type="ECO:0000256" key="5">
    <source>
        <dbReference type="ARBA" id="ARBA00023004"/>
    </source>
</evidence>
<evidence type="ECO:0008006" key="9">
    <source>
        <dbReference type="Google" id="ProtNLM"/>
    </source>
</evidence>
<evidence type="ECO:0000313" key="7">
    <source>
        <dbReference type="EMBL" id="KAI6777719.1"/>
    </source>
</evidence>
<evidence type="ECO:0000256" key="3">
    <source>
        <dbReference type="ARBA" id="ARBA00022617"/>
    </source>
</evidence>
<dbReference type="GO" id="GO:0016705">
    <property type="term" value="F:oxidoreductase activity, acting on paired donors, with incorporation or reduction of molecular oxygen"/>
    <property type="evidence" value="ECO:0007669"/>
    <property type="project" value="InterPro"/>
</dbReference>
<keyword evidence="6" id="KW-1133">Transmembrane helix</keyword>
<gene>
    <name evidence="7" type="ORF">J7T54_001560</name>
</gene>
<keyword evidence="5" id="KW-0408">Iron</keyword>
<keyword evidence="6" id="KW-0472">Membrane</keyword>
<dbReference type="InterPro" id="IPR036396">
    <property type="entry name" value="Cyt_P450_sf"/>
</dbReference>
<keyword evidence="6" id="KW-0812">Transmembrane</keyword>
<keyword evidence="8" id="KW-1185">Reference proteome</keyword>
<dbReference type="SUPFAM" id="SSF48264">
    <property type="entry name" value="Cytochrome P450"/>
    <property type="match status" value="1"/>
</dbReference>